<evidence type="ECO:0000313" key="3">
    <source>
        <dbReference type="Proteomes" id="UP000590225"/>
    </source>
</evidence>
<comment type="caution">
    <text evidence="2">The sequence shown here is derived from an EMBL/GenBank/DDBJ whole genome shotgun (WGS) entry which is preliminary data.</text>
</comment>
<feature type="compositionally biased region" description="Basic and acidic residues" evidence="1">
    <location>
        <begin position="1"/>
        <end position="12"/>
    </location>
</feature>
<dbReference type="AlphaFoldDB" id="A0AAW3T8I6"/>
<accession>A0AAW3T8I6</accession>
<gene>
    <name evidence="2" type="ORF">FHW23_002536</name>
</gene>
<feature type="compositionally biased region" description="Polar residues" evidence="1">
    <location>
        <begin position="172"/>
        <end position="182"/>
    </location>
</feature>
<organism evidence="2 3">
    <name type="scientific">Curtobacterium pusillum</name>
    <dbReference type="NCBI Taxonomy" id="69373"/>
    <lineage>
        <taxon>Bacteria</taxon>
        <taxon>Bacillati</taxon>
        <taxon>Actinomycetota</taxon>
        <taxon>Actinomycetes</taxon>
        <taxon>Micrococcales</taxon>
        <taxon>Microbacteriaceae</taxon>
        <taxon>Curtobacterium</taxon>
    </lineage>
</organism>
<sequence>MRRQHDLSETAVHDGLQQADERQAAGERQRGLRFVEDPEPGPPRPVDHEVEERLPVAAFVEPGLGTCAGVLLEEREQPVHGLGAEEEPALGRPGSRTRTRCSQSWDSVGRVECPDIVEPPSGPIPNASAIASTNVDLPTPLSPTNTVTGSRSSPSSRSCRTGARVPGHRSRTSGSGAYSSTRRMGRRVRGTPPWCRTAPTGRPADRPTGRPAARREDAGRGTRDGPERTRSGPSRSVRRRTRPRRPRRVRRGVPSPRHR</sequence>
<feature type="compositionally biased region" description="Basic and acidic residues" evidence="1">
    <location>
        <begin position="203"/>
        <end position="230"/>
    </location>
</feature>
<dbReference type="Proteomes" id="UP000590225">
    <property type="component" value="Unassembled WGS sequence"/>
</dbReference>
<proteinExistence type="predicted"/>
<feature type="region of interest" description="Disordered" evidence="1">
    <location>
        <begin position="1"/>
        <end position="47"/>
    </location>
</feature>
<feature type="region of interest" description="Disordered" evidence="1">
    <location>
        <begin position="80"/>
        <end position="103"/>
    </location>
</feature>
<name>A0AAW3T8I6_9MICO</name>
<dbReference type="EMBL" id="JACGXP010000004">
    <property type="protein sequence ID" value="MBA8991267.1"/>
    <property type="molecule type" value="Genomic_DNA"/>
</dbReference>
<feature type="compositionally biased region" description="Low complexity" evidence="1">
    <location>
        <begin position="150"/>
        <end position="160"/>
    </location>
</feature>
<reference evidence="2 3" key="1">
    <citation type="submission" date="2020-07" db="EMBL/GenBank/DDBJ databases">
        <title>Above-ground endophytic microbial communities from plants in different locations in the United States.</title>
        <authorList>
            <person name="Frank C."/>
        </authorList>
    </citation>
    <scope>NUCLEOTIDE SEQUENCE [LARGE SCALE GENOMIC DNA]</scope>
    <source>
        <strain evidence="2 3">WPL5_2</strain>
    </source>
</reference>
<protein>
    <submittedName>
        <fullName evidence="2">Uncharacterized protein</fullName>
    </submittedName>
</protein>
<feature type="compositionally biased region" description="Polar residues" evidence="1">
    <location>
        <begin position="129"/>
        <end position="149"/>
    </location>
</feature>
<evidence type="ECO:0000313" key="2">
    <source>
        <dbReference type="EMBL" id="MBA8991267.1"/>
    </source>
</evidence>
<feature type="compositionally biased region" description="Basic residues" evidence="1">
    <location>
        <begin position="236"/>
        <end position="259"/>
    </location>
</feature>
<evidence type="ECO:0000256" key="1">
    <source>
        <dbReference type="SAM" id="MobiDB-lite"/>
    </source>
</evidence>
<feature type="region of interest" description="Disordered" evidence="1">
    <location>
        <begin position="117"/>
        <end position="259"/>
    </location>
</feature>
<feature type="compositionally biased region" description="Basic and acidic residues" evidence="1">
    <location>
        <begin position="19"/>
        <end position="36"/>
    </location>
</feature>